<evidence type="ECO:0000313" key="6">
    <source>
        <dbReference type="Proteomes" id="UP000054007"/>
    </source>
</evidence>
<feature type="compositionally biased region" description="Low complexity" evidence="3">
    <location>
        <begin position="199"/>
        <end position="214"/>
    </location>
</feature>
<dbReference type="InterPro" id="IPR011993">
    <property type="entry name" value="PH-like_dom_sf"/>
</dbReference>
<dbReference type="EMBL" id="KN880642">
    <property type="protein sequence ID" value="KIY64316.1"/>
    <property type="molecule type" value="Genomic_DNA"/>
</dbReference>
<dbReference type="GO" id="GO:0005525">
    <property type="term" value="F:GTP binding"/>
    <property type="evidence" value="ECO:0007669"/>
    <property type="project" value="TreeGrafter"/>
</dbReference>
<keyword evidence="6" id="KW-1185">Reference proteome</keyword>
<feature type="compositionally biased region" description="Polar residues" evidence="3">
    <location>
        <begin position="35"/>
        <end position="51"/>
    </location>
</feature>
<dbReference type="Gene3D" id="2.30.29.30">
    <property type="entry name" value="Pleckstrin-homology domain (PH domain)/Phosphotyrosine-binding domain (PTB)"/>
    <property type="match status" value="1"/>
</dbReference>
<evidence type="ECO:0000259" key="4">
    <source>
        <dbReference type="PROSITE" id="PS50003"/>
    </source>
</evidence>
<keyword evidence="2" id="KW-0131">Cell cycle</keyword>
<dbReference type="InterPro" id="IPR052007">
    <property type="entry name" value="Bud4"/>
</dbReference>
<dbReference type="PANTHER" id="PTHR36100">
    <property type="entry name" value="BUD SITE SELECTION PROTEIN 4"/>
    <property type="match status" value="1"/>
</dbReference>
<feature type="region of interest" description="Disordered" evidence="3">
    <location>
        <begin position="504"/>
        <end position="687"/>
    </location>
</feature>
<keyword evidence="1" id="KW-0132">Cell division</keyword>
<feature type="domain" description="PH" evidence="4">
    <location>
        <begin position="1291"/>
        <end position="1407"/>
    </location>
</feature>
<feature type="compositionally biased region" description="Polar residues" evidence="3">
    <location>
        <begin position="71"/>
        <end position="83"/>
    </location>
</feature>
<dbReference type="STRING" id="1314674.A0A0D7B473"/>
<feature type="compositionally biased region" description="Low complexity" evidence="3">
    <location>
        <begin position="567"/>
        <end position="582"/>
    </location>
</feature>
<organism evidence="5 6">
    <name type="scientific">Cylindrobasidium torrendii FP15055 ss-10</name>
    <dbReference type="NCBI Taxonomy" id="1314674"/>
    <lineage>
        <taxon>Eukaryota</taxon>
        <taxon>Fungi</taxon>
        <taxon>Dikarya</taxon>
        <taxon>Basidiomycota</taxon>
        <taxon>Agaricomycotina</taxon>
        <taxon>Agaricomycetes</taxon>
        <taxon>Agaricomycetidae</taxon>
        <taxon>Agaricales</taxon>
        <taxon>Marasmiineae</taxon>
        <taxon>Physalacriaceae</taxon>
        <taxon>Cylindrobasidium</taxon>
    </lineage>
</organism>
<reference evidence="5 6" key="1">
    <citation type="journal article" date="2015" name="Fungal Genet. Biol.">
        <title>Evolution of novel wood decay mechanisms in Agaricales revealed by the genome sequences of Fistulina hepatica and Cylindrobasidium torrendii.</title>
        <authorList>
            <person name="Floudas D."/>
            <person name="Held B.W."/>
            <person name="Riley R."/>
            <person name="Nagy L.G."/>
            <person name="Koehler G."/>
            <person name="Ransdell A.S."/>
            <person name="Younus H."/>
            <person name="Chow J."/>
            <person name="Chiniquy J."/>
            <person name="Lipzen A."/>
            <person name="Tritt A."/>
            <person name="Sun H."/>
            <person name="Haridas S."/>
            <person name="LaButti K."/>
            <person name="Ohm R.A."/>
            <person name="Kues U."/>
            <person name="Blanchette R.A."/>
            <person name="Grigoriev I.V."/>
            <person name="Minto R.E."/>
            <person name="Hibbett D.S."/>
        </authorList>
    </citation>
    <scope>NUCLEOTIDE SEQUENCE [LARGE SCALE GENOMIC DNA]</scope>
    <source>
        <strain evidence="5 6">FP15055 ss-10</strain>
    </source>
</reference>
<dbReference type="SMART" id="SM00233">
    <property type="entry name" value="PH"/>
    <property type="match status" value="1"/>
</dbReference>
<protein>
    <recommendedName>
        <fullName evidence="4">PH domain-containing protein</fullName>
    </recommendedName>
</protein>
<dbReference type="SUPFAM" id="SSF50729">
    <property type="entry name" value="PH domain-like"/>
    <property type="match status" value="1"/>
</dbReference>
<feature type="compositionally biased region" description="Polar residues" evidence="3">
    <location>
        <begin position="1"/>
        <end position="18"/>
    </location>
</feature>
<feature type="region of interest" description="Disordered" evidence="3">
    <location>
        <begin position="1143"/>
        <end position="1191"/>
    </location>
</feature>
<sequence>MNTHRSSPLQDRLLSNSPDPVKSNILRESGMGWNSPPSSSDNRLRSKSPTSPLRLVPKKKKPMPDIHRRSSSSYQYARNHNLVSKSPFKSSAPPSSQSSSPFPSSSSSSSSAMSPRRVSGEKRPRPPSMYEEAEAENERPLALKRDRKQSKTYQAIMQKEPVTKSPFRRTSDEDIEVDGPPPLPPKDHFPAPSSPTVARPVTPSRSPSPSKAAPNTPSRSALVSRRMHGPRITGGKRERRKTVTWDETCDVVEISCDESGSENAVDDGDDWDYDNGEPQDMSFQGNQHDYEHEHEEGPPRADESYESVELSDAGQGQSMDAVEHHTANTSVNGFTDEMFGAQTSTPPRNVNDLPTDLETEDGIPFGRSHHAERAHRRQVSVSPAAIPFEPRSPEHTGVYSTPPADDDVDMLPESPSPSKKRSLPQLSGSPMPQLNMSAGSASVVSLGEDLYERSAIQDELLPHDKSIESSFADTELDISGLEEELMVHGAEQPLVDTSALSFVSSTGSAHNSPRPLPSVHAATPPSPSMSNILGSPVALPDRVQPRPSGDDLRRLAHQRSQSHILESPSASFASHHSLSSSFGARPTMHSPSSSFSGNLPAATHSPSPSVRPLMPSPQSSFSKAQGASNSSPSSHFARKPAPEHVDSPMPSPTPAAFPSHTTSEPMLDKPDLSIRPKEVDEKDRDRMSVLTTMTDVSIISAENATIHTAEKRNLHTAVGVLESHQEEGEEEFGKLKVDGSNSLKFDFGSKFGRGLGFGGLDIDTSGDFSTPPLAPLPPRRKTPPKVTEDVLMTEAKSMPSHDMVSLDTGSVDVKMDARSALDRLIGDVSVNGFDPNDASMSTDADESLVMSDAEPEESVVPRLMVRAATDSAIVINAPPAGMVSRSASGASTISGMAPPQPPPKDAIRSRDEAIIQMRREKKRAEAEAEAEFLGKSLAPRAGRAALGNGRPMRRRSRSTGDVRVASGGLLGDAPLPVEEDQLADSIEKELQKLGGIAKSTQKYHVREHEVIVASSDNVPHMNGAGDLNTGKAWKTVRRPSDMNEYAKQFRDSKARGDPAHGKVFVKALGIRRLTAPLPQEPTAFTCTLNNGVHFVTTPECRLERECPVNQEFELIEHSKLEFTLTIKIRRDPHIVSMFKSLVPPPAPMPVRPPPVQQTASRSGLRSFFSSSPKKSSREKMTPPPIAQPLQAPMHRMPENLARYLKPDGTYARAFISFKDIAARCDTKLFETAIPLIGQKVQPGGKVETQVVGEILLQVFRLPPLPGILQKQLPQSLEECQRGLRHINWHKVTYFEGVLTQNGGDCNTWKRRQLRVIGSNLVAYRGGSSKPIVTATISLKKAIAVEDPQARSLAMSPASRNRYYDEYDGVNVEHSFRLVFPEGESISFYADTEEEKARWLQVLNALVGHIPPHPVWAELLWQRQEEAAKARAAGGTGGSGLPARS</sequence>
<feature type="region of interest" description="Disordered" evidence="3">
    <location>
        <begin position="886"/>
        <end position="907"/>
    </location>
</feature>
<gene>
    <name evidence="5" type="ORF">CYLTODRAFT_457308</name>
</gene>
<feature type="region of interest" description="Disordered" evidence="3">
    <location>
        <begin position="1"/>
        <end position="440"/>
    </location>
</feature>
<feature type="compositionally biased region" description="Pro residues" evidence="3">
    <location>
        <begin position="1143"/>
        <end position="1155"/>
    </location>
</feature>
<feature type="compositionally biased region" description="Low complexity" evidence="3">
    <location>
        <begin position="84"/>
        <end position="115"/>
    </location>
</feature>
<feature type="compositionally biased region" description="Basic residues" evidence="3">
    <location>
        <begin position="367"/>
        <end position="378"/>
    </location>
</feature>
<dbReference type="Pfam" id="PF00169">
    <property type="entry name" value="PH"/>
    <property type="match status" value="1"/>
</dbReference>
<evidence type="ECO:0000256" key="2">
    <source>
        <dbReference type="ARBA" id="ARBA00023306"/>
    </source>
</evidence>
<name>A0A0D7B473_9AGAR</name>
<dbReference type="Proteomes" id="UP000054007">
    <property type="component" value="Unassembled WGS sequence"/>
</dbReference>
<evidence type="ECO:0000256" key="1">
    <source>
        <dbReference type="ARBA" id="ARBA00022618"/>
    </source>
</evidence>
<feature type="compositionally biased region" description="Polar residues" evidence="3">
    <location>
        <begin position="616"/>
        <end position="634"/>
    </location>
</feature>
<dbReference type="InterPro" id="IPR001849">
    <property type="entry name" value="PH_domain"/>
</dbReference>
<accession>A0A0D7B473</accession>
<dbReference type="OrthoDB" id="2123378at2759"/>
<feature type="compositionally biased region" description="Basic and acidic residues" evidence="3">
    <location>
        <begin position="288"/>
        <end position="303"/>
    </location>
</feature>
<dbReference type="PANTHER" id="PTHR36100:SF1">
    <property type="entry name" value="BUD SITE SELECTION PROTEIN 4"/>
    <property type="match status" value="1"/>
</dbReference>
<proteinExistence type="predicted"/>
<feature type="region of interest" description="Disordered" evidence="3">
    <location>
        <begin position="942"/>
        <end position="967"/>
    </location>
</feature>
<feature type="compositionally biased region" description="Polar residues" evidence="3">
    <location>
        <begin position="424"/>
        <end position="440"/>
    </location>
</feature>
<dbReference type="GO" id="GO:0051301">
    <property type="term" value="P:cell division"/>
    <property type="evidence" value="ECO:0007669"/>
    <property type="project" value="UniProtKB-KW"/>
</dbReference>
<evidence type="ECO:0000313" key="5">
    <source>
        <dbReference type="EMBL" id="KIY64316.1"/>
    </source>
</evidence>
<feature type="compositionally biased region" description="Acidic residues" evidence="3">
    <location>
        <begin position="247"/>
        <end position="277"/>
    </location>
</feature>
<feature type="compositionally biased region" description="Basic and acidic residues" evidence="3">
    <location>
        <begin position="666"/>
        <end position="687"/>
    </location>
</feature>
<dbReference type="PROSITE" id="PS50003">
    <property type="entry name" value="PH_DOMAIN"/>
    <property type="match status" value="1"/>
</dbReference>
<evidence type="ECO:0000256" key="3">
    <source>
        <dbReference type="SAM" id="MobiDB-lite"/>
    </source>
</evidence>
<feature type="compositionally biased region" description="Low complexity" evidence="3">
    <location>
        <begin position="1160"/>
        <end position="1173"/>
    </location>
</feature>